<feature type="compositionally biased region" description="Basic and acidic residues" evidence="1">
    <location>
        <begin position="339"/>
        <end position="368"/>
    </location>
</feature>
<protein>
    <recommendedName>
        <fullName evidence="4">MarR family protein</fullName>
    </recommendedName>
</protein>
<evidence type="ECO:0000313" key="2">
    <source>
        <dbReference type="EMBL" id="GAA5119089.1"/>
    </source>
</evidence>
<feature type="compositionally biased region" description="Polar residues" evidence="1">
    <location>
        <begin position="203"/>
        <end position="214"/>
    </location>
</feature>
<feature type="region of interest" description="Disordered" evidence="1">
    <location>
        <begin position="430"/>
        <end position="533"/>
    </location>
</feature>
<feature type="compositionally biased region" description="Pro residues" evidence="1">
    <location>
        <begin position="1"/>
        <end position="10"/>
    </location>
</feature>
<feature type="compositionally biased region" description="Basic and acidic residues" evidence="1">
    <location>
        <begin position="492"/>
        <end position="509"/>
    </location>
</feature>
<feature type="compositionally biased region" description="Low complexity" evidence="1">
    <location>
        <begin position="269"/>
        <end position="281"/>
    </location>
</feature>
<comment type="caution">
    <text evidence="2">The sequence shown here is derived from an EMBL/GenBank/DDBJ whole genome shotgun (WGS) entry which is preliminary data.</text>
</comment>
<reference evidence="3" key="1">
    <citation type="journal article" date="2019" name="Int. J. Syst. Evol. Microbiol.">
        <title>The Global Catalogue of Microorganisms (GCM) 10K type strain sequencing project: providing services to taxonomists for standard genome sequencing and annotation.</title>
        <authorList>
            <consortium name="The Broad Institute Genomics Platform"/>
            <consortium name="The Broad Institute Genome Sequencing Center for Infectious Disease"/>
            <person name="Wu L."/>
            <person name="Ma J."/>
        </authorList>
    </citation>
    <scope>NUCLEOTIDE SEQUENCE [LARGE SCALE GENOMIC DNA]</scope>
    <source>
        <strain evidence="3">JCM 18302</strain>
    </source>
</reference>
<name>A0ABP9NGK3_9PSEU</name>
<feature type="compositionally biased region" description="Basic and acidic residues" evidence="1">
    <location>
        <begin position="172"/>
        <end position="189"/>
    </location>
</feature>
<feature type="compositionally biased region" description="Low complexity" evidence="1">
    <location>
        <begin position="432"/>
        <end position="450"/>
    </location>
</feature>
<evidence type="ECO:0000313" key="3">
    <source>
        <dbReference type="Proteomes" id="UP001500804"/>
    </source>
</evidence>
<feature type="region of interest" description="Disordered" evidence="1">
    <location>
        <begin position="339"/>
        <end position="376"/>
    </location>
</feature>
<accession>A0ABP9NGK3</accession>
<dbReference type="Proteomes" id="UP001500804">
    <property type="component" value="Unassembled WGS sequence"/>
</dbReference>
<dbReference type="EMBL" id="BAABJO010000007">
    <property type="protein sequence ID" value="GAA5119089.1"/>
    <property type="molecule type" value="Genomic_DNA"/>
</dbReference>
<evidence type="ECO:0000256" key="1">
    <source>
        <dbReference type="SAM" id="MobiDB-lite"/>
    </source>
</evidence>
<evidence type="ECO:0008006" key="4">
    <source>
        <dbReference type="Google" id="ProtNLM"/>
    </source>
</evidence>
<feature type="region of interest" description="Disordered" evidence="1">
    <location>
        <begin position="1"/>
        <end position="66"/>
    </location>
</feature>
<keyword evidence="3" id="KW-1185">Reference proteome</keyword>
<feature type="region of interest" description="Disordered" evidence="1">
    <location>
        <begin position="108"/>
        <end position="285"/>
    </location>
</feature>
<sequence length="533" mass="53680">MPNPTPPTPTPDTAQTGTAQTGTAQTGAAADSDGREATTSTRTRTHDHSATADRPAGDSAARRIRGGEFEDRVWAALRRHPGATAAELAAEAPGSRSAVGKLLAAWAADGSATSTAGPKPRDARRWTAAPITHDTAPTGPSTGPQAELEDSNSAPSAAHPDTVDTAANADGGEDHAPATARDGIDHAADPVDAPAETDDPVHTSHTPSAATSRWNARGPEVDAAVPDRPGAGGVDGLDAGIAGADVETPGTSGAVLAAEPARGRELSRARAAGRNRSGSIRLPKGGLRGQVEDYLADTPGEHSPIQIGKVLGRSSGAIANALESLVGSGGAVRTWERPRRYSHPDHADAIDQTDRHAARDRAAADRGGTRPRGAGRGVCGVGTYVTVLAVLPLDSVDAISTDEIADWVRTRVPGRVLFAAAAHGVTRAALSAGAEPAAWPTTATDTTEGDVAPGLHASRPASPDSSGHEESDPDAAADAGIERDTVTGGEEPDGHGDAEAGNEGRRGDDGGSGTTHRVAGEQAEAAAVCGGEA</sequence>
<proteinExistence type="predicted"/>
<organism evidence="2 3">
    <name type="scientific">Pseudonocardia adelaidensis</name>
    <dbReference type="NCBI Taxonomy" id="648754"/>
    <lineage>
        <taxon>Bacteria</taxon>
        <taxon>Bacillati</taxon>
        <taxon>Actinomycetota</taxon>
        <taxon>Actinomycetes</taxon>
        <taxon>Pseudonocardiales</taxon>
        <taxon>Pseudonocardiaceae</taxon>
        <taxon>Pseudonocardia</taxon>
    </lineage>
</organism>
<feature type="compositionally biased region" description="Low complexity" evidence="1">
    <location>
        <begin position="11"/>
        <end position="42"/>
    </location>
</feature>
<gene>
    <name evidence="2" type="ORF">GCM10023320_24290</name>
</gene>